<feature type="transmembrane region" description="Helical" evidence="1">
    <location>
        <begin position="106"/>
        <end position="123"/>
    </location>
</feature>
<keyword evidence="1" id="KW-0812">Transmembrane</keyword>
<dbReference type="AlphaFoldDB" id="A0A917I2S6"/>
<evidence type="ECO:0000256" key="1">
    <source>
        <dbReference type="SAM" id="Phobius"/>
    </source>
</evidence>
<keyword evidence="1" id="KW-0472">Membrane</keyword>
<keyword evidence="3" id="KW-1185">Reference proteome</keyword>
<feature type="transmembrane region" description="Helical" evidence="1">
    <location>
        <begin position="373"/>
        <end position="390"/>
    </location>
</feature>
<dbReference type="EMBL" id="BMES01000001">
    <property type="protein sequence ID" value="GGH07747.1"/>
    <property type="molecule type" value="Genomic_DNA"/>
</dbReference>
<feature type="transmembrane region" description="Helical" evidence="1">
    <location>
        <begin position="73"/>
        <end position="94"/>
    </location>
</feature>
<feature type="transmembrane region" description="Helical" evidence="1">
    <location>
        <begin position="132"/>
        <end position="154"/>
    </location>
</feature>
<sequence>MARIARTSVNPAVDAAGLLRRFGFAILVLAAPVLAVSTRRGLVVAAPIGIALMVLASAIESEGRQPWARAGKALVSVTAGIAAFLCFWAALSLLWTPFPGPAAERIMNLTLVGLSGVVAVAALPERMRVSNLYLMPIGVGAAALVGLAIAWRALSGRSPDPETDRALIERGLLVIVLATPAAVTWLLSKDRLVSGFTLVAAVTAALILGENLSALAALVLGACVFAGATVNQRIGRRMTLMLLPGLVLVAPLVPFALRPLAKMLFGVDSARADAMRAWCNIVLNEPLRLVTGHGLDTALRAKLAGLVPNNAPSGILFEIWFELGFLGAAALALLLARAVVATKRLSPSVSPGALMTLTVAFTLAALGQGAAQAWWLMSLVLGAVAIIAVDRGQYRTSRPKTQILQTRR</sequence>
<reference evidence="2" key="1">
    <citation type="journal article" date="2014" name="Int. J. Syst. Evol. Microbiol.">
        <title>Complete genome sequence of Corynebacterium casei LMG S-19264T (=DSM 44701T), isolated from a smear-ripened cheese.</title>
        <authorList>
            <consortium name="US DOE Joint Genome Institute (JGI-PGF)"/>
            <person name="Walter F."/>
            <person name="Albersmeier A."/>
            <person name="Kalinowski J."/>
            <person name="Ruckert C."/>
        </authorList>
    </citation>
    <scope>NUCLEOTIDE SEQUENCE</scope>
    <source>
        <strain evidence="2">CGMCC 1.12214</strain>
    </source>
</reference>
<reference evidence="2" key="2">
    <citation type="submission" date="2020-09" db="EMBL/GenBank/DDBJ databases">
        <authorList>
            <person name="Sun Q."/>
            <person name="Zhou Y."/>
        </authorList>
    </citation>
    <scope>NUCLEOTIDE SEQUENCE</scope>
    <source>
        <strain evidence="2">CGMCC 1.12214</strain>
    </source>
</reference>
<feature type="transmembrane region" description="Helical" evidence="1">
    <location>
        <begin position="41"/>
        <end position="61"/>
    </location>
</feature>
<feature type="transmembrane region" description="Helical" evidence="1">
    <location>
        <begin position="315"/>
        <end position="336"/>
    </location>
</feature>
<feature type="transmembrane region" description="Helical" evidence="1">
    <location>
        <begin position="348"/>
        <end position="367"/>
    </location>
</feature>
<feature type="transmembrane region" description="Helical" evidence="1">
    <location>
        <begin position="192"/>
        <end position="208"/>
    </location>
</feature>
<accession>A0A917I2S6</accession>
<comment type="caution">
    <text evidence="2">The sequence shown here is derived from an EMBL/GenBank/DDBJ whole genome shotgun (WGS) entry which is preliminary data.</text>
</comment>
<gene>
    <name evidence="2" type="ORF">GCM10007036_02780</name>
</gene>
<keyword evidence="1" id="KW-1133">Transmembrane helix</keyword>
<feature type="transmembrane region" description="Helical" evidence="1">
    <location>
        <begin position="166"/>
        <end position="187"/>
    </location>
</feature>
<feature type="transmembrane region" description="Helical" evidence="1">
    <location>
        <begin position="12"/>
        <end position="35"/>
    </location>
</feature>
<name>A0A917I2S6_9HYPH</name>
<dbReference type="RefSeq" id="WP_188515949.1">
    <property type="nucleotide sequence ID" value="NZ_BMES01000001.1"/>
</dbReference>
<evidence type="ECO:0000313" key="2">
    <source>
        <dbReference type="EMBL" id="GGH07747.1"/>
    </source>
</evidence>
<proteinExistence type="predicted"/>
<protein>
    <recommendedName>
        <fullName evidence="4">Peptide ABC transporter permease</fullName>
    </recommendedName>
</protein>
<evidence type="ECO:0008006" key="4">
    <source>
        <dbReference type="Google" id="ProtNLM"/>
    </source>
</evidence>
<dbReference type="Proteomes" id="UP000603912">
    <property type="component" value="Unassembled WGS sequence"/>
</dbReference>
<feature type="transmembrane region" description="Helical" evidence="1">
    <location>
        <begin position="214"/>
        <end position="231"/>
    </location>
</feature>
<feature type="transmembrane region" description="Helical" evidence="1">
    <location>
        <begin position="238"/>
        <end position="257"/>
    </location>
</feature>
<evidence type="ECO:0000313" key="3">
    <source>
        <dbReference type="Proteomes" id="UP000603912"/>
    </source>
</evidence>
<organism evidence="2 3">
    <name type="scientific">Alsobacter metallidurans</name>
    <dbReference type="NCBI Taxonomy" id="340221"/>
    <lineage>
        <taxon>Bacteria</taxon>
        <taxon>Pseudomonadati</taxon>
        <taxon>Pseudomonadota</taxon>
        <taxon>Alphaproteobacteria</taxon>
        <taxon>Hyphomicrobiales</taxon>
        <taxon>Alsobacteraceae</taxon>
        <taxon>Alsobacter</taxon>
    </lineage>
</organism>